<dbReference type="Proteomes" id="UP001059295">
    <property type="component" value="Chromosome"/>
</dbReference>
<gene>
    <name evidence="4" type="ORF">NQ491_02080</name>
</gene>
<feature type="domain" description="Glycoside hydrolase family 42 N-terminal" evidence="3">
    <location>
        <begin position="169"/>
        <end position="296"/>
    </location>
</feature>
<evidence type="ECO:0000256" key="2">
    <source>
        <dbReference type="ARBA" id="ARBA00023295"/>
    </source>
</evidence>
<protein>
    <submittedName>
        <fullName evidence="4">Beta-galactosidase</fullName>
        <ecNumber evidence="4">3.2.1.23</ecNumber>
    </submittedName>
</protein>
<reference evidence="4" key="1">
    <citation type="journal article" date="2022" name="Cell">
        <title>Design, construction, and in vivo augmentation of a complex gut microbiome.</title>
        <authorList>
            <person name="Cheng A.G."/>
            <person name="Ho P.Y."/>
            <person name="Aranda-Diaz A."/>
            <person name="Jain S."/>
            <person name="Yu F.B."/>
            <person name="Meng X."/>
            <person name="Wang M."/>
            <person name="Iakiviak M."/>
            <person name="Nagashima K."/>
            <person name="Zhao A."/>
            <person name="Murugkar P."/>
            <person name="Patil A."/>
            <person name="Atabakhsh K."/>
            <person name="Weakley A."/>
            <person name="Yan J."/>
            <person name="Brumbaugh A.R."/>
            <person name="Higginbottom S."/>
            <person name="Dimas A."/>
            <person name="Shiver A.L."/>
            <person name="Deutschbauer A."/>
            <person name="Neff N."/>
            <person name="Sonnenburg J.L."/>
            <person name="Huang K.C."/>
            <person name="Fischbach M.A."/>
        </authorList>
    </citation>
    <scope>NUCLEOTIDE SEQUENCE</scope>
    <source>
        <strain evidence="4">AP11</strain>
    </source>
</reference>
<sequence length="406" mass="45833">MKKLWLLPLLTAALIGCRPSQEEQSVRCWPKLPSAGEMTVLAWYGIPSDCTSVERFEELKNAGFTHQFTGYPDAEAMARALDTAERVGIRLIVSCPELETEPEATVRRFMNHPATAGYFLRDEPSADDFAELGAWAARIRATDDAHYCYLNLFPNYAPGETLKTDSYREYVNRFDREVPLQLLSFDHYPVVGDTCRPEWYENLEIFSDEARKAGKPFWAFALATAHKPYPIPDLAQLRLQVYSDLAYGAQGIQYFTYWTPEKNPTWDFHHAPVERSSGRRTDVYDKIKQMNAEIQALSGVFLGCEVVSVRHTGESIPRGTVRLTELPAGVKKLETTGAGAVVSELRNGDNRFVVIVNRDFKNPMTLQIELDETASRILKDGSVVPASLYHETMVVEPGDAMIYMLE</sequence>
<name>A0ABY5V154_9BACT</name>
<evidence type="ECO:0000313" key="4">
    <source>
        <dbReference type="EMBL" id="UWN57588.1"/>
    </source>
</evidence>
<dbReference type="Pfam" id="PF02449">
    <property type="entry name" value="Glyco_hydro_42"/>
    <property type="match status" value="1"/>
</dbReference>
<dbReference type="InterPro" id="IPR013529">
    <property type="entry name" value="Glyco_hydro_42_N"/>
</dbReference>
<dbReference type="PROSITE" id="PS51257">
    <property type="entry name" value="PROKAR_LIPOPROTEIN"/>
    <property type="match status" value="1"/>
</dbReference>
<dbReference type="GeneID" id="82890484"/>
<evidence type="ECO:0000256" key="1">
    <source>
        <dbReference type="ARBA" id="ARBA00022801"/>
    </source>
</evidence>
<evidence type="ECO:0000259" key="3">
    <source>
        <dbReference type="Pfam" id="PF02449"/>
    </source>
</evidence>
<dbReference type="GO" id="GO:0004565">
    <property type="term" value="F:beta-galactosidase activity"/>
    <property type="evidence" value="ECO:0007669"/>
    <property type="project" value="UniProtKB-EC"/>
</dbReference>
<dbReference type="SUPFAM" id="SSF51445">
    <property type="entry name" value="(Trans)glycosidases"/>
    <property type="match status" value="1"/>
</dbReference>
<dbReference type="InterPro" id="IPR017853">
    <property type="entry name" value="GH"/>
</dbReference>
<dbReference type="Gene3D" id="3.20.20.80">
    <property type="entry name" value="Glycosidases"/>
    <property type="match status" value="1"/>
</dbReference>
<evidence type="ECO:0000313" key="5">
    <source>
        <dbReference type="Proteomes" id="UP001059295"/>
    </source>
</evidence>
<accession>A0ABY5V154</accession>
<keyword evidence="2 4" id="KW-0326">Glycosidase</keyword>
<dbReference type="EC" id="3.2.1.23" evidence="4"/>
<dbReference type="EMBL" id="CP102294">
    <property type="protein sequence ID" value="UWN57588.1"/>
    <property type="molecule type" value="Genomic_DNA"/>
</dbReference>
<dbReference type="RefSeq" id="WP_026089507.1">
    <property type="nucleotide sequence ID" value="NZ_CAPH01000006.1"/>
</dbReference>
<keyword evidence="1 4" id="KW-0378">Hydrolase</keyword>
<organism evidence="4 5">
    <name type="scientific">Alistipes ihumii AP11</name>
    <dbReference type="NCBI Taxonomy" id="1211813"/>
    <lineage>
        <taxon>Bacteria</taxon>
        <taxon>Pseudomonadati</taxon>
        <taxon>Bacteroidota</taxon>
        <taxon>Bacteroidia</taxon>
        <taxon>Bacteroidales</taxon>
        <taxon>Rikenellaceae</taxon>
        <taxon>Alistipes</taxon>
    </lineage>
</organism>
<keyword evidence="5" id="KW-1185">Reference proteome</keyword>
<proteinExistence type="predicted"/>